<dbReference type="PANTHER" id="PTHR24567">
    <property type="entry name" value="CRP FAMILY TRANSCRIPTIONAL REGULATORY PROTEIN"/>
    <property type="match status" value="1"/>
</dbReference>
<dbReference type="InterPro" id="IPR036388">
    <property type="entry name" value="WH-like_DNA-bd_sf"/>
</dbReference>
<dbReference type="InterPro" id="IPR050397">
    <property type="entry name" value="Env_Response_Regulators"/>
</dbReference>
<keyword evidence="5" id="KW-0418">Kinase</keyword>
<dbReference type="Gene3D" id="1.10.10.10">
    <property type="entry name" value="Winged helix-like DNA-binding domain superfamily/Winged helix DNA-binding domain"/>
    <property type="match status" value="1"/>
</dbReference>
<dbReference type="Proteomes" id="UP000199627">
    <property type="component" value="Unassembled WGS sequence"/>
</dbReference>
<dbReference type="EMBL" id="FNKL01000004">
    <property type="protein sequence ID" value="SDR11208.1"/>
    <property type="molecule type" value="Genomic_DNA"/>
</dbReference>
<dbReference type="PANTHER" id="PTHR24567:SF26">
    <property type="entry name" value="REGULATORY PROTEIN YEIL"/>
    <property type="match status" value="1"/>
</dbReference>
<dbReference type="GO" id="GO:0003677">
    <property type="term" value="F:DNA binding"/>
    <property type="evidence" value="ECO:0007669"/>
    <property type="project" value="UniProtKB-KW"/>
</dbReference>
<dbReference type="GO" id="GO:0005829">
    <property type="term" value="C:cytosol"/>
    <property type="evidence" value="ECO:0007669"/>
    <property type="project" value="TreeGrafter"/>
</dbReference>
<dbReference type="AlphaFoldDB" id="A0A1H1GE84"/>
<dbReference type="GO" id="GO:0016301">
    <property type="term" value="F:kinase activity"/>
    <property type="evidence" value="ECO:0007669"/>
    <property type="project" value="UniProtKB-KW"/>
</dbReference>
<dbReference type="OrthoDB" id="667966at2"/>
<gene>
    <name evidence="5" type="ORF">SAMN05421664_3606</name>
</gene>
<dbReference type="InterPro" id="IPR018490">
    <property type="entry name" value="cNMP-bd_dom_sf"/>
</dbReference>
<dbReference type="Gene3D" id="2.60.120.10">
    <property type="entry name" value="Jelly Rolls"/>
    <property type="match status" value="1"/>
</dbReference>
<evidence type="ECO:0000313" key="5">
    <source>
        <dbReference type="EMBL" id="SDR11208.1"/>
    </source>
</evidence>
<evidence type="ECO:0000259" key="4">
    <source>
        <dbReference type="PROSITE" id="PS50042"/>
    </source>
</evidence>
<dbReference type="Pfam" id="PF00027">
    <property type="entry name" value="cNMP_binding"/>
    <property type="match status" value="1"/>
</dbReference>
<name>A0A1H1GE84_9FLAO</name>
<keyword evidence="2" id="KW-0238">DNA-binding</keyword>
<dbReference type="STRING" id="311333.SAMN05421664_3606"/>
<evidence type="ECO:0000256" key="1">
    <source>
        <dbReference type="ARBA" id="ARBA00023015"/>
    </source>
</evidence>
<keyword evidence="6" id="KW-1185">Reference proteome</keyword>
<dbReference type="InterPro" id="IPR000595">
    <property type="entry name" value="cNMP-bd_dom"/>
</dbReference>
<keyword evidence="1" id="KW-0805">Transcription regulation</keyword>
<protein>
    <submittedName>
        <fullName evidence="5">cAMP-binding domain of CRP or a regulatory subunit of cAMP-dependent protein kinases</fullName>
    </submittedName>
</protein>
<dbReference type="SMART" id="SM00100">
    <property type="entry name" value="cNMP"/>
    <property type="match status" value="1"/>
</dbReference>
<proteinExistence type="predicted"/>
<evidence type="ECO:0000256" key="3">
    <source>
        <dbReference type="ARBA" id="ARBA00023163"/>
    </source>
</evidence>
<feature type="domain" description="Cyclic nucleotide-binding" evidence="4">
    <location>
        <begin position="16"/>
        <end position="106"/>
    </location>
</feature>
<sequence>MVISEEILYSMGANVRQYDPAEIIFNEGDSPCFYYQIITGEVKLNNYNEDGKEIIQNLLKDGQSIGESLLFMDKPYPINAVTTTSCNIIRLPKNIFMDLLKQNPDVCFDMNTHLSQNLYYKLLMGQTLSSQNPAVKLKTLMDYLKSFHNEDKPFSFKIPLTRQQMASLTGLCVETVIRALKKMERDNMVQIENRKILY</sequence>
<dbReference type="SUPFAM" id="SSF51206">
    <property type="entry name" value="cAMP-binding domain-like"/>
    <property type="match status" value="1"/>
</dbReference>
<dbReference type="SUPFAM" id="SSF46785">
    <property type="entry name" value="Winged helix' DNA-binding domain"/>
    <property type="match status" value="1"/>
</dbReference>
<keyword evidence="3" id="KW-0804">Transcription</keyword>
<accession>A0A1H1GE84</accession>
<dbReference type="GO" id="GO:0003700">
    <property type="term" value="F:DNA-binding transcription factor activity"/>
    <property type="evidence" value="ECO:0007669"/>
    <property type="project" value="TreeGrafter"/>
</dbReference>
<evidence type="ECO:0000256" key="2">
    <source>
        <dbReference type="ARBA" id="ARBA00023125"/>
    </source>
</evidence>
<dbReference type="InterPro" id="IPR012318">
    <property type="entry name" value="HTH_CRP"/>
</dbReference>
<organism evidence="5 6">
    <name type="scientific">Chryseobacterium soldanellicola</name>
    <dbReference type="NCBI Taxonomy" id="311333"/>
    <lineage>
        <taxon>Bacteria</taxon>
        <taxon>Pseudomonadati</taxon>
        <taxon>Bacteroidota</taxon>
        <taxon>Flavobacteriia</taxon>
        <taxon>Flavobacteriales</taxon>
        <taxon>Weeksellaceae</taxon>
        <taxon>Chryseobacterium group</taxon>
        <taxon>Chryseobacterium</taxon>
    </lineage>
</organism>
<dbReference type="InterPro" id="IPR036390">
    <property type="entry name" value="WH_DNA-bd_sf"/>
</dbReference>
<dbReference type="Pfam" id="PF13545">
    <property type="entry name" value="HTH_Crp_2"/>
    <property type="match status" value="1"/>
</dbReference>
<dbReference type="CDD" id="cd00038">
    <property type="entry name" value="CAP_ED"/>
    <property type="match status" value="1"/>
</dbReference>
<dbReference type="InterPro" id="IPR014710">
    <property type="entry name" value="RmlC-like_jellyroll"/>
</dbReference>
<dbReference type="RefSeq" id="WP_089757073.1">
    <property type="nucleotide sequence ID" value="NZ_FNKL01000004.1"/>
</dbReference>
<dbReference type="PRINTS" id="PR00034">
    <property type="entry name" value="HTHCRP"/>
</dbReference>
<evidence type="ECO:0000313" key="6">
    <source>
        <dbReference type="Proteomes" id="UP000199627"/>
    </source>
</evidence>
<dbReference type="SMART" id="SM00419">
    <property type="entry name" value="HTH_CRP"/>
    <property type="match status" value="1"/>
</dbReference>
<dbReference type="PROSITE" id="PS50042">
    <property type="entry name" value="CNMP_BINDING_3"/>
    <property type="match status" value="1"/>
</dbReference>
<reference evidence="6" key="1">
    <citation type="submission" date="2016-10" db="EMBL/GenBank/DDBJ databases">
        <authorList>
            <person name="Varghese N."/>
            <person name="Submissions S."/>
        </authorList>
    </citation>
    <scope>NUCLEOTIDE SEQUENCE [LARGE SCALE GENOMIC DNA]</scope>
    <source>
        <strain evidence="6">DSM 17072</strain>
    </source>
</reference>
<keyword evidence="5" id="KW-0808">Transferase</keyword>